<reference evidence="2 3" key="1">
    <citation type="journal article" date="2021" name="Genome Biol.">
        <title>AFLAP: assembly-free linkage analysis pipeline using k-mers from genome sequencing data.</title>
        <authorList>
            <person name="Fletcher K."/>
            <person name="Zhang L."/>
            <person name="Gil J."/>
            <person name="Han R."/>
            <person name="Cavanaugh K."/>
            <person name="Michelmore R."/>
        </authorList>
    </citation>
    <scope>NUCLEOTIDE SEQUENCE [LARGE SCALE GENOMIC DNA]</scope>
    <source>
        <strain evidence="2 3">SF5</strain>
    </source>
</reference>
<evidence type="ECO:0000256" key="1">
    <source>
        <dbReference type="SAM" id="MobiDB-lite"/>
    </source>
</evidence>
<keyword evidence="3" id="KW-1185">Reference proteome</keyword>
<accession>A0A976IEV3</accession>
<evidence type="ECO:0000313" key="2">
    <source>
        <dbReference type="EMBL" id="TDH68880.1"/>
    </source>
</evidence>
<protein>
    <submittedName>
        <fullName evidence="2">Uncharacterized protein</fullName>
    </submittedName>
</protein>
<comment type="caution">
    <text evidence="2">The sequence shown here is derived from an EMBL/GenBank/DDBJ whole genome shotgun (WGS) entry which is preliminary data.</text>
</comment>
<dbReference type="KEGG" id="blac:94349304"/>
<dbReference type="GeneID" id="94349304"/>
<organism evidence="2 3">
    <name type="scientific">Bremia lactucae</name>
    <name type="common">Lettuce downy mildew</name>
    <dbReference type="NCBI Taxonomy" id="4779"/>
    <lineage>
        <taxon>Eukaryota</taxon>
        <taxon>Sar</taxon>
        <taxon>Stramenopiles</taxon>
        <taxon>Oomycota</taxon>
        <taxon>Peronosporomycetes</taxon>
        <taxon>Peronosporales</taxon>
        <taxon>Peronosporaceae</taxon>
        <taxon>Bremia</taxon>
    </lineage>
</organism>
<name>A0A976IEV3_BRELC</name>
<sequence>MLGRLQAAAVQKLEQLQTSGTPASQASASSKVRVEYGKDTMEKERLKEEFSTEQTMEKERVKVDMNKDVSTMICHF</sequence>
<gene>
    <name evidence="2" type="ORF">CCR75_005553</name>
</gene>
<dbReference type="Proteomes" id="UP000294530">
    <property type="component" value="Unassembled WGS sequence"/>
</dbReference>
<proteinExistence type="predicted"/>
<evidence type="ECO:0000313" key="3">
    <source>
        <dbReference type="Proteomes" id="UP000294530"/>
    </source>
</evidence>
<dbReference type="EMBL" id="SHOA02000016">
    <property type="protein sequence ID" value="TDH68880.1"/>
    <property type="molecule type" value="Genomic_DNA"/>
</dbReference>
<dbReference type="AlphaFoldDB" id="A0A976IEV3"/>
<dbReference type="RefSeq" id="XP_067818379.1">
    <property type="nucleotide sequence ID" value="XM_067963633.1"/>
</dbReference>
<feature type="region of interest" description="Disordered" evidence="1">
    <location>
        <begin position="15"/>
        <end position="36"/>
    </location>
</feature>
<feature type="compositionally biased region" description="Polar residues" evidence="1">
    <location>
        <begin position="15"/>
        <end position="30"/>
    </location>
</feature>